<dbReference type="AlphaFoldDB" id="A0A848H9I5"/>
<dbReference type="InterPro" id="IPR005119">
    <property type="entry name" value="LysR_subst-bd"/>
</dbReference>
<name>A0A848H9I5_9BURK</name>
<proteinExistence type="predicted"/>
<accession>A0A848H9I5</accession>
<dbReference type="EMBL" id="JABBFX010000003">
    <property type="protein sequence ID" value="NML47154.1"/>
    <property type="molecule type" value="Genomic_DNA"/>
</dbReference>
<dbReference type="RefSeq" id="WP_169421446.1">
    <property type="nucleotide sequence ID" value="NZ_JABBFX010000003.1"/>
</dbReference>
<protein>
    <recommendedName>
        <fullName evidence="1">LysR substrate-binding domain-containing protein</fullName>
    </recommendedName>
</protein>
<gene>
    <name evidence="2" type="ORF">HHL11_25635</name>
</gene>
<organism evidence="2 3">
    <name type="scientific">Ramlibacter agri</name>
    <dbReference type="NCBI Taxonomy" id="2728837"/>
    <lineage>
        <taxon>Bacteria</taxon>
        <taxon>Pseudomonadati</taxon>
        <taxon>Pseudomonadota</taxon>
        <taxon>Betaproteobacteria</taxon>
        <taxon>Burkholderiales</taxon>
        <taxon>Comamonadaceae</taxon>
        <taxon>Ramlibacter</taxon>
    </lineage>
</organism>
<evidence type="ECO:0000259" key="1">
    <source>
        <dbReference type="Pfam" id="PF03466"/>
    </source>
</evidence>
<dbReference type="Pfam" id="PF03466">
    <property type="entry name" value="LysR_substrate"/>
    <property type="match status" value="1"/>
</dbReference>
<feature type="domain" description="LysR substrate-binding" evidence="1">
    <location>
        <begin position="2"/>
        <end position="66"/>
    </location>
</feature>
<keyword evidence="3" id="KW-1185">Reference proteome</keyword>
<evidence type="ECO:0000313" key="3">
    <source>
        <dbReference type="Proteomes" id="UP000541185"/>
    </source>
</evidence>
<dbReference type="Gene3D" id="3.40.190.290">
    <property type="match status" value="1"/>
</dbReference>
<reference evidence="2 3" key="1">
    <citation type="submission" date="2020-04" db="EMBL/GenBank/DDBJ databases">
        <title>Ramlibacter sp. G-1-2-2 isolated from soil.</title>
        <authorList>
            <person name="Dahal R.H."/>
        </authorList>
    </citation>
    <scope>NUCLEOTIDE SEQUENCE [LARGE SCALE GENOMIC DNA]</scope>
    <source>
        <strain evidence="2 3">G-1-2-2</strain>
    </source>
</reference>
<evidence type="ECO:0000313" key="2">
    <source>
        <dbReference type="EMBL" id="NML47154.1"/>
    </source>
</evidence>
<comment type="caution">
    <text evidence="2">The sequence shown here is derived from an EMBL/GenBank/DDBJ whole genome shotgun (WGS) entry which is preliminary data.</text>
</comment>
<dbReference type="SUPFAM" id="SSF53850">
    <property type="entry name" value="Periplasmic binding protein-like II"/>
    <property type="match status" value="1"/>
</dbReference>
<dbReference type="Proteomes" id="UP000541185">
    <property type="component" value="Unassembled WGS sequence"/>
</dbReference>
<sequence>MVAAALGGVGLAQVPEPTAREHIASHRLEEVLAGHASSSSGLFLYFPARAQVMPKLRAFIEHVKAYAAAVLLDPPPPPAPVVHYPYLDVILLYTSDPSTYDCAEESPSRAAPNWRRRAKCANCAIKEGRSTISIQCAIRGAIS</sequence>